<accession>A0AA38U156</accession>
<organism evidence="2 3">
    <name type="scientific">Lentinula aff. detonsa</name>
    <dbReference type="NCBI Taxonomy" id="2804958"/>
    <lineage>
        <taxon>Eukaryota</taxon>
        <taxon>Fungi</taxon>
        <taxon>Dikarya</taxon>
        <taxon>Basidiomycota</taxon>
        <taxon>Agaricomycotina</taxon>
        <taxon>Agaricomycetes</taxon>
        <taxon>Agaricomycetidae</taxon>
        <taxon>Agaricales</taxon>
        <taxon>Marasmiineae</taxon>
        <taxon>Omphalotaceae</taxon>
        <taxon>Lentinula</taxon>
    </lineage>
</organism>
<gene>
    <name evidence="2" type="ORF">GGU10DRAFT_370579</name>
</gene>
<feature type="region of interest" description="Disordered" evidence="1">
    <location>
        <begin position="159"/>
        <end position="179"/>
    </location>
</feature>
<feature type="region of interest" description="Disordered" evidence="1">
    <location>
        <begin position="263"/>
        <end position="292"/>
    </location>
</feature>
<sequence>MSYRNLHSRRTLSDPAVPSALNPSTRIGKSDTRSDSPLTPIESEGLSRVPSPKGQGYESALSEPEEAESGGLAEKISDSSQTSETTGGRVDPSGDLISNQMRTDEPAVNMKSVSNVHNRNSLSSEQELTIKMAEANLDPEQRELIDRRQSSVRIMDVDEVSHGEDSSSGKGKGIDPRNWGNVALDSDESNPEVQAQILASIGETSKKREASRERRMNIQDMFEEFQPWQRQETQRIEERYQSKLDALKKAYMHQGITEAEALEHPEGSTTEEPEIKGEEKVRSYENTTRRLPSRPSELIATTSHVGKLFNQLTAVKRSGDVPREETEEDPLEDVGSTARKAKGMRIKPLKPTEIYDGTASLCSFQRNMREIIAYLEDGQVPEYRQIEVASRFLKGKAYTFFERTCGESSSDWTLKKFYERLYDFAFPIDF</sequence>
<feature type="compositionally biased region" description="Basic and acidic residues" evidence="1">
    <location>
        <begin position="273"/>
        <end position="283"/>
    </location>
</feature>
<name>A0AA38U156_9AGAR</name>
<feature type="compositionally biased region" description="Basic and acidic residues" evidence="1">
    <location>
        <begin position="159"/>
        <end position="175"/>
    </location>
</feature>
<evidence type="ECO:0000313" key="3">
    <source>
        <dbReference type="Proteomes" id="UP001163798"/>
    </source>
</evidence>
<dbReference type="AlphaFoldDB" id="A0AA38U156"/>
<dbReference type="Proteomes" id="UP001163798">
    <property type="component" value="Unassembled WGS sequence"/>
</dbReference>
<protein>
    <submittedName>
        <fullName evidence="2">Uncharacterized protein</fullName>
    </submittedName>
</protein>
<proteinExistence type="predicted"/>
<evidence type="ECO:0000313" key="2">
    <source>
        <dbReference type="EMBL" id="KAJ3791007.1"/>
    </source>
</evidence>
<feature type="region of interest" description="Disordered" evidence="1">
    <location>
        <begin position="1"/>
        <end position="100"/>
    </location>
</feature>
<dbReference type="EMBL" id="MU793245">
    <property type="protein sequence ID" value="KAJ3791007.1"/>
    <property type="molecule type" value="Genomic_DNA"/>
</dbReference>
<evidence type="ECO:0000256" key="1">
    <source>
        <dbReference type="SAM" id="MobiDB-lite"/>
    </source>
</evidence>
<comment type="caution">
    <text evidence="2">The sequence shown here is derived from an EMBL/GenBank/DDBJ whole genome shotgun (WGS) entry which is preliminary data.</text>
</comment>
<feature type="compositionally biased region" description="Basic residues" evidence="1">
    <location>
        <begin position="1"/>
        <end position="10"/>
    </location>
</feature>
<keyword evidence="3" id="KW-1185">Reference proteome</keyword>
<reference evidence="2" key="1">
    <citation type="submission" date="2022-08" db="EMBL/GenBank/DDBJ databases">
        <authorList>
            <consortium name="DOE Joint Genome Institute"/>
            <person name="Min B."/>
            <person name="Riley R."/>
            <person name="Sierra-Patev S."/>
            <person name="Naranjo-Ortiz M."/>
            <person name="Looney B."/>
            <person name="Konkel Z."/>
            <person name="Slot J.C."/>
            <person name="Sakamoto Y."/>
            <person name="Steenwyk J.L."/>
            <person name="Rokas A."/>
            <person name="Carro J."/>
            <person name="Camarero S."/>
            <person name="Ferreira P."/>
            <person name="Molpeceres G."/>
            <person name="Ruiz-Duenas F.J."/>
            <person name="Serrano A."/>
            <person name="Henrissat B."/>
            <person name="Drula E."/>
            <person name="Hughes K.W."/>
            <person name="Mata J.L."/>
            <person name="Ishikawa N.K."/>
            <person name="Vargas-Isla R."/>
            <person name="Ushijima S."/>
            <person name="Smith C.A."/>
            <person name="Ahrendt S."/>
            <person name="Andreopoulos W."/>
            <person name="He G."/>
            <person name="Labutti K."/>
            <person name="Lipzen A."/>
            <person name="Ng V."/>
            <person name="Sandor L."/>
            <person name="Barry K."/>
            <person name="Martinez A.T."/>
            <person name="Xiao Y."/>
            <person name="Gibbons J.G."/>
            <person name="Terashima K."/>
            <person name="Hibbett D.S."/>
            <person name="Grigoriev I.V."/>
        </authorList>
    </citation>
    <scope>NUCLEOTIDE SEQUENCE</scope>
    <source>
        <strain evidence="2">TFB10291</strain>
    </source>
</reference>